<dbReference type="PANTHER" id="PTHR43227:SF8">
    <property type="entry name" value="DIACETYLCHITOBIOSE UPTAKE SYSTEM PERMEASE PROTEIN DASB"/>
    <property type="match status" value="1"/>
</dbReference>
<gene>
    <name evidence="9" type="ORF">SAMN05192585_10594</name>
</gene>
<dbReference type="PANTHER" id="PTHR43227">
    <property type="entry name" value="BLL4140 PROTEIN"/>
    <property type="match status" value="1"/>
</dbReference>
<dbReference type="GO" id="GO:0005886">
    <property type="term" value="C:plasma membrane"/>
    <property type="evidence" value="ECO:0007669"/>
    <property type="project" value="UniProtKB-SubCell"/>
</dbReference>
<feature type="transmembrane region" description="Helical" evidence="7">
    <location>
        <begin position="66"/>
        <end position="87"/>
    </location>
</feature>
<dbReference type="AlphaFoldDB" id="A0A1G9WAU3"/>
<evidence type="ECO:0000313" key="10">
    <source>
        <dbReference type="Proteomes" id="UP000199182"/>
    </source>
</evidence>
<evidence type="ECO:0000256" key="2">
    <source>
        <dbReference type="ARBA" id="ARBA00022448"/>
    </source>
</evidence>
<dbReference type="InterPro" id="IPR035906">
    <property type="entry name" value="MetI-like_sf"/>
</dbReference>
<keyword evidence="3" id="KW-1003">Cell membrane</keyword>
<name>A0A1G9WAU3_9FIRM</name>
<dbReference type="PROSITE" id="PS50928">
    <property type="entry name" value="ABC_TM1"/>
    <property type="match status" value="1"/>
</dbReference>
<feature type="transmembrane region" description="Helical" evidence="7">
    <location>
        <begin position="99"/>
        <end position="118"/>
    </location>
</feature>
<comment type="subcellular location">
    <subcellularLocation>
        <location evidence="1 7">Cell membrane</location>
        <topology evidence="1 7">Multi-pass membrane protein</topology>
    </subcellularLocation>
</comment>
<organism evidence="9 10">
    <name type="scientific">Acetanaerobacterium elongatum</name>
    <dbReference type="NCBI Taxonomy" id="258515"/>
    <lineage>
        <taxon>Bacteria</taxon>
        <taxon>Bacillati</taxon>
        <taxon>Bacillota</taxon>
        <taxon>Clostridia</taxon>
        <taxon>Eubacteriales</taxon>
        <taxon>Oscillospiraceae</taxon>
        <taxon>Acetanaerobacterium</taxon>
    </lineage>
</organism>
<keyword evidence="10" id="KW-1185">Reference proteome</keyword>
<dbReference type="EMBL" id="FNID01000005">
    <property type="protein sequence ID" value="SDM81579.1"/>
    <property type="molecule type" value="Genomic_DNA"/>
</dbReference>
<evidence type="ECO:0000256" key="7">
    <source>
        <dbReference type="RuleBase" id="RU363032"/>
    </source>
</evidence>
<dbReference type="SUPFAM" id="SSF161098">
    <property type="entry name" value="MetI-like"/>
    <property type="match status" value="1"/>
</dbReference>
<feature type="transmembrane region" description="Helical" evidence="7">
    <location>
        <begin position="198"/>
        <end position="217"/>
    </location>
</feature>
<keyword evidence="6 7" id="KW-0472">Membrane</keyword>
<evidence type="ECO:0000256" key="6">
    <source>
        <dbReference type="ARBA" id="ARBA00023136"/>
    </source>
</evidence>
<dbReference type="CDD" id="cd06261">
    <property type="entry name" value="TM_PBP2"/>
    <property type="match status" value="1"/>
</dbReference>
<keyword evidence="4 7" id="KW-0812">Transmembrane</keyword>
<reference evidence="9 10" key="1">
    <citation type="submission" date="2016-10" db="EMBL/GenBank/DDBJ databases">
        <authorList>
            <person name="de Groot N.N."/>
        </authorList>
    </citation>
    <scope>NUCLEOTIDE SEQUENCE [LARGE SCALE GENOMIC DNA]</scope>
    <source>
        <strain evidence="9 10">CGMCC 1.5012</strain>
    </source>
</reference>
<feature type="transmembrane region" description="Helical" evidence="7">
    <location>
        <begin position="7"/>
        <end position="26"/>
    </location>
</feature>
<proteinExistence type="inferred from homology"/>
<keyword evidence="5 7" id="KW-1133">Transmembrane helix</keyword>
<sequence>MRNSTAYLFLAPSLVGLCIFVLFPFGDMVRRSFFNTIGSRFTGLENYTSVVTNTAFQQAVTNTARFISVCIPLLLLISLVLALLVRFIRPHGKVFKTSFLIPMAVPVASIVLLWQALFHKMGIINNILACMGGTPIDFMETDAAFWVLIITYLWKNSGYTMILLLAGLDGIPSQMYEAAGVDGAGTLQKYRFITLPELFPTLLLTAVLSLLNSFKVFREAYLVAGSYPHKSIYLLQHLFNNWFLDLDLGRLSAAAVLVAAALLGLMIVLWRMWKGEDAL</sequence>
<protein>
    <submittedName>
        <fullName evidence="9">Carbohydrate ABC transporter membrane protein 1, CUT1 family</fullName>
    </submittedName>
</protein>
<dbReference type="STRING" id="258515.SAMN05192585_10594"/>
<feature type="transmembrane region" description="Helical" evidence="7">
    <location>
        <begin position="251"/>
        <end position="273"/>
    </location>
</feature>
<accession>A0A1G9WAU3</accession>
<dbReference type="Pfam" id="PF00528">
    <property type="entry name" value="BPD_transp_1"/>
    <property type="match status" value="1"/>
</dbReference>
<dbReference type="OrthoDB" id="9788108at2"/>
<dbReference type="RefSeq" id="WP_092638281.1">
    <property type="nucleotide sequence ID" value="NZ_FNID01000005.1"/>
</dbReference>
<feature type="transmembrane region" description="Helical" evidence="7">
    <location>
        <begin position="143"/>
        <end position="166"/>
    </location>
</feature>
<dbReference type="InterPro" id="IPR000515">
    <property type="entry name" value="MetI-like"/>
</dbReference>
<evidence type="ECO:0000256" key="3">
    <source>
        <dbReference type="ARBA" id="ARBA00022475"/>
    </source>
</evidence>
<evidence type="ECO:0000256" key="1">
    <source>
        <dbReference type="ARBA" id="ARBA00004651"/>
    </source>
</evidence>
<comment type="similarity">
    <text evidence="7">Belongs to the binding-protein-dependent transport system permease family.</text>
</comment>
<evidence type="ECO:0000256" key="4">
    <source>
        <dbReference type="ARBA" id="ARBA00022692"/>
    </source>
</evidence>
<evidence type="ECO:0000313" key="9">
    <source>
        <dbReference type="EMBL" id="SDM81579.1"/>
    </source>
</evidence>
<feature type="domain" description="ABC transmembrane type-1" evidence="8">
    <location>
        <begin position="60"/>
        <end position="269"/>
    </location>
</feature>
<dbReference type="InterPro" id="IPR050809">
    <property type="entry name" value="UgpAE/MalFG_permease"/>
</dbReference>
<dbReference type="GO" id="GO:0055085">
    <property type="term" value="P:transmembrane transport"/>
    <property type="evidence" value="ECO:0007669"/>
    <property type="project" value="InterPro"/>
</dbReference>
<evidence type="ECO:0000256" key="5">
    <source>
        <dbReference type="ARBA" id="ARBA00022989"/>
    </source>
</evidence>
<evidence type="ECO:0000259" key="8">
    <source>
        <dbReference type="PROSITE" id="PS50928"/>
    </source>
</evidence>
<keyword evidence="2 7" id="KW-0813">Transport</keyword>
<dbReference type="Proteomes" id="UP000199182">
    <property type="component" value="Unassembled WGS sequence"/>
</dbReference>
<dbReference type="Gene3D" id="1.10.3720.10">
    <property type="entry name" value="MetI-like"/>
    <property type="match status" value="1"/>
</dbReference>